<evidence type="ECO:0000256" key="2">
    <source>
        <dbReference type="ARBA" id="ARBA00006370"/>
    </source>
</evidence>
<comment type="function">
    <text evidence="1">Catalyzes the intermembrane transfer of phosphatidylglycerol and phosphatidylinositol.</text>
</comment>
<dbReference type="AlphaFoldDB" id="A0A1Q2ZV81"/>
<dbReference type="InterPro" id="IPR033917">
    <property type="entry name" value="ML_PG-PI_TP"/>
</dbReference>
<reference evidence="10 11" key="1">
    <citation type="submission" date="2016-08" db="EMBL/GenBank/DDBJ databases">
        <title>Draft genome sequence of allopolyploid Zygosaccharomyces rouxii.</title>
        <authorList>
            <person name="Watanabe J."/>
            <person name="Uehara K."/>
            <person name="Mogi Y."/>
            <person name="Tsukioka Y."/>
        </authorList>
    </citation>
    <scope>NUCLEOTIDE SEQUENCE [LARGE SCALE GENOMIC DNA]</scope>
    <source>
        <strain evidence="10 11">NBRC 110957</strain>
    </source>
</reference>
<keyword evidence="6 8" id="KW-0732">Signal</keyword>
<dbReference type="GO" id="GO:0031210">
    <property type="term" value="F:phosphatidylcholine binding"/>
    <property type="evidence" value="ECO:0007669"/>
    <property type="project" value="EnsemblFungi"/>
</dbReference>
<keyword evidence="7" id="KW-0445">Lipid transport</keyword>
<dbReference type="Pfam" id="PF02221">
    <property type="entry name" value="E1_DerP2_DerF2"/>
    <property type="match status" value="1"/>
</dbReference>
<feature type="chain" id="PRO_5010330038" description="Phosphatidylglycerol/phosphatidylinositol transfer protein" evidence="8">
    <location>
        <begin position="17"/>
        <end position="178"/>
    </location>
</feature>
<dbReference type="CDD" id="cd00917">
    <property type="entry name" value="PG-PI_TP"/>
    <property type="match status" value="1"/>
</dbReference>
<comment type="similarity">
    <text evidence="2">Belongs to the NPC2 family.</text>
</comment>
<dbReference type="OrthoDB" id="6409159at2759"/>
<evidence type="ECO:0000256" key="7">
    <source>
        <dbReference type="ARBA" id="ARBA00023055"/>
    </source>
</evidence>
<evidence type="ECO:0000256" key="1">
    <source>
        <dbReference type="ARBA" id="ARBA00002053"/>
    </source>
</evidence>
<dbReference type="EMBL" id="BDGX01000008">
    <property type="protein sequence ID" value="GAV47218.1"/>
    <property type="molecule type" value="Genomic_DNA"/>
</dbReference>
<comment type="subunit">
    <text evidence="3">Monomer.</text>
</comment>
<evidence type="ECO:0000256" key="8">
    <source>
        <dbReference type="SAM" id="SignalP"/>
    </source>
</evidence>
<dbReference type="InterPro" id="IPR014756">
    <property type="entry name" value="Ig_E-set"/>
</dbReference>
<evidence type="ECO:0000313" key="11">
    <source>
        <dbReference type="Proteomes" id="UP000187013"/>
    </source>
</evidence>
<evidence type="ECO:0000256" key="6">
    <source>
        <dbReference type="ARBA" id="ARBA00022729"/>
    </source>
</evidence>
<dbReference type="SUPFAM" id="SSF81296">
    <property type="entry name" value="E set domains"/>
    <property type="match status" value="1"/>
</dbReference>
<dbReference type="PANTHER" id="PTHR11306:SF0">
    <property type="entry name" value="PHOSPHATIDYLGLYCEROL_PHOSPHATIDYLINOSITOL TRANSFER PROTEIN"/>
    <property type="match status" value="1"/>
</dbReference>
<evidence type="ECO:0000256" key="5">
    <source>
        <dbReference type="ARBA" id="ARBA00022448"/>
    </source>
</evidence>
<accession>A0A1Q2ZV81</accession>
<sequence>MKLFLALLALFSTAFASLLPFNGFHSLEVHQLATNKPIPGGSPVLQCDVDDKQLLDISSVELSPNPPQRGHNLTIVASGQLHQELVDGAYVDVEVRLGYIRLLYNTYDLCEQLEEHDVDDLKCPIKPGTYNLKKEVSIPAEVPPGRYVFVMRAYTYDDKLISCLTGEVLFPAGQVRLF</sequence>
<proteinExistence type="inferred from homology"/>
<dbReference type="GO" id="GO:0032934">
    <property type="term" value="F:sterol binding"/>
    <property type="evidence" value="ECO:0007669"/>
    <property type="project" value="EnsemblFungi"/>
</dbReference>
<dbReference type="GO" id="GO:0032366">
    <property type="term" value="P:intracellular sterol transport"/>
    <property type="evidence" value="ECO:0007669"/>
    <property type="project" value="EnsemblFungi"/>
</dbReference>
<comment type="caution">
    <text evidence="10">The sequence shown here is derived from an EMBL/GenBank/DDBJ whole genome shotgun (WGS) entry which is preliminary data.</text>
</comment>
<dbReference type="GO" id="GO:0000328">
    <property type="term" value="C:fungal-type vacuole lumen"/>
    <property type="evidence" value="ECO:0007669"/>
    <property type="project" value="EnsemblFungi"/>
</dbReference>
<evidence type="ECO:0000256" key="3">
    <source>
        <dbReference type="ARBA" id="ARBA00011245"/>
    </source>
</evidence>
<dbReference type="InterPro" id="IPR039670">
    <property type="entry name" value="NPC2-like"/>
</dbReference>
<evidence type="ECO:0000313" key="10">
    <source>
        <dbReference type="EMBL" id="GAV47218.1"/>
    </source>
</evidence>
<dbReference type="OMA" id="HQTYDLC"/>
<evidence type="ECO:0000256" key="4">
    <source>
        <dbReference type="ARBA" id="ARBA00016056"/>
    </source>
</evidence>
<organism evidence="10 11">
    <name type="scientific">Zygosaccharomyces rouxii</name>
    <dbReference type="NCBI Taxonomy" id="4956"/>
    <lineage>
        <taxon>Eukaryota</taxon>
        <taxon>Fungi</taxon>
        <taxon>Dikarya</taxon>
        <taxon>Ascomycota</taxon>
        <taxon>Saccharomycotina</taxon>
        <taxon>Saccharomycetes</taxon>
        <taxon>Saccharomycetales</taxon>
        <taxon>Saccharomycetaceae</taxon>
        <taxon>Zygosaccharomyces</taxon>
    </lineage>
</organism>
<dbReference type="SMART" id="SM00737">
    <property type="entry name" value="ML"/>
    <property type="match status" value="1"/>
</dbReference>
<evidence type="ECO:0000259" key="9">
    <source>
        <dbReference type="SMART" id="SM00737"/>
    </source>
</evidence>
<dbReference type="Proteomes" id="UP000187013">
    <property type="component" value="Unassembled WGS sequence"/>
</dbReference>
<keyword evidence="5" id="KW-0813">Transport</keyword>
<dbReference type="InterPro" id="IPR036846">
    <property type="entry name" value="GM2-AP_sf"/>
</dbReference>
<dbReference type="Gene3D" id="2.70.220.10">
    <property type="entry name" value="Ganglioside GM2 activator"/>
    <property type="match status" value="1"/>
</dbReference>
<gene>
    <name evidence="10" type="ORF">ZYGR_0H00590</name>
</gene>
<dbReference type="InterPro" id="IPR003172">
    <property type="entry name" value="ML_dom"/>
</dbReference>
<dbReference type="eggNOG" id="KOG4680">
    <property type="taxonomic scope" value="Eukaryota"/>
</dbReference>
<feature type="domain" description="MD-2-related lipid-recognition" evidence="9">
    <location>
        <begin position="44"/>
        <end position="168"/>
    </location>
</feature>
<feature type="signal peptide" evidence="8">
    <location>
        <begin position="1"/>
        <end position="16"/>
    </location>
</feature>
<dbReference type="PANTHER" id="PTHR11306">
    <property type="entry name" value="NIEMANN PICK TYPE C2 PROTEIN NPC2-RELATED"/>
    <property type="match status" value="1"/>
</dbReference>
<name>A0A1Q2ZV81_ZYGRO</name>
<dbReference type="GO" id="GO:0001786">
    <property type="term" value="F:phosphatidylserine binding"/>
    <property type="evidence" value="ECO:0007669"/>
    <property type="project" value="EnsemblFungi"/>
</dbReference>
<protein>
    <recommendedName>
        <fullName evidence="4">Phosphatidylglycerol/phosphatidylinositol transfer protein</fullName>
    </recommendedName>
</protein>
<dbReference type="GO" id="GO:0035091">
    <property type="term" value="F:phosphatidylinositol binding"/>
    <property type="evidence" value="ECO:0007669"/>
    <property type="project" value="EnsemblFungi"/>
</dbReference>